<evidence type="ECO:0000256" key="5">
    <source>
        <dbReference type="ARBA" id="ARBA00022792"/>
    </source>
</evidence>
<keyword evidence="6 11" id="KW-0408">Iron</keyword>
<evidence type="ECO:0000256" key="6">
    <source>
        <dbReference type="ARBA" id="ARBA00023004"/>
    </source>
</evidence>
<keyword evidence="3 11" id="KW-0349">Heme</keyword>
<evidence type="ECO:0000256" key="1">
    <source>
        <dbReference type="ARBA" id="ARBA00004273"/>
    </source>
</evidence>
<comment type="catalytic activity">
    <reaction evidence="10">
        <text>holo-[cytochrome c] = apo-[cytochrome c] + heme b</text>
        <dbReference type="Rhea" id="RHEA:22648"/>
        <dbReference type="Rhea" id="RHEA-COMP:10725"/>
        <dbReference type="Rhea" id="RHEA-COMP:10726"/>
        <dbReference type="ChEBI" id="CHEBI:29950"/>
        <dbReference type="ChEBI" id="CHEBI:60344"/>
        <dbReference type="ChEBI" id="CHEBI:83739"/>
        <dbReference type="EC" id="4.4.1.17"/>
    </reaction>
    <physiologicalReaction direction="right-to-left" evidence="10">
        <dbReference type="Rhea" id="RHEA:22650"/>
    </physiologicalReaction>
</comment>
<dbReference type="RefSeq" id="XP_028140211.1">
    <property type="nucleotide sequence ID" value="XM_028284410.1"/>
</dbReference>
<evidence type="ECO:0000256" key="7">
    <source>
        <dbReference type="ARBA" id="ARBA00023128"/>
    </source>
</evidence>
<dbReference type="EnsemblMetazoa" id="XM_028284411.2">
    <property type="protein sequence ID" value="XP_028140212.1"/>
    <property type="gene ID" value="LOC114334375"/>
</dbReference>
<dbReference type="RefSeq" id="XP_028140212.1">
    <property type="nucleotide sequence ID" value="XM_028284411.1"/>
</dbReference>
<evidence type="ECO:0000256" key="2">
    <source>
        <dbReference type="ARBA" id="ARBA00007255"/>
    </source>
</evidence>
<dbReference type="PROSITE" id="PS00821">
    <property type="entry name" value="CYTO_HEME_LYASE_1"/>
    <property type="match status" value="1"/>
</dbReference>
<dbReference type="GO" id="GO:0046872">
    <property type="term" value="F:metal ion binding"/>
    <property type="evidence" value="ECO:0007669"/>
    <property type="project" value="UniProtKB-KW"/>
</dbReference>
<accession>A0A6P7FV32</accession>
<dbReference type="Proteomes" id="UP001652700">
    <property type="component" value="Unplaced"/>
</dbReference>
<evidence type="ECO:0000256" key="3">
    <source>
        <dbReference type="ARBA" id="ARBA00022617"/>
    </source>
</evidence>
<gene>
    <name evidence="15 16" type="primary">LOC114334375</name>
</gene>
<dbReference type="PANTHER" id="PTHR12743:SF0">
    <property type="entry name" value="HOLOCYTOCHROME C-TYPE SYNTHASE"/>
    <property type="match status" value="1"/>
</dbReference>
<evidence type="ECO:0000256" key="8">
    <source>
        <dbReference type="ARBA" id="ARBA00023136"/>
    </source>
</evidence>
<keyword evidence="8 11" id="KW-0472">Membrane</keyword>
<keyword evidence="14" id="KW-1185">Reference proteome</keyword>
<evidence type="ECO:0000256" key="12">
    <source>
        <dbReference type="SAM" id="MobiDB-lite"/>
    </source>
</evidence>
<evidence type="ECO:0000256" key="10">
    <source>
        <dbReference type="ARBA" id="ARBA00023944"/>
    </source>
</evidence>
<evidence type="ECO:0000313" key="14">
    <source>
        <dbReference type="Proteomes" id="UP001652700"/>
    </source>
</evidence>
<feature type="region of interest" description="Disordered" evidence="12">
    <location>
        <begin position="70"/>
        <end position="92"/>
    </location>
</feature>
<keyword evidence="4 11" id="KW-0479">Metal-binding</keyword>
<dbReference type="GeneID" id="114334375"/>
<dbReference type="GO" id="GO:0005743">
    <property type="term" value="C:mitochondrial inner membrane"/>
    <property type="evidence" value="ECO:0007669"/>
    <property type="project" value="UniProtKB-SubCell"/>
</dbReference>
<dbReference type="GO" id="GO:0004408">
    <property type="term" value="F:holocytochrome-c synthase activity"/>
    <property type="evidence" value="ECO:0007669"/>
    <property type="project" value="UniProtKB-EC"/>
</dbReference>
<comment type="similarity">
    <text evidence="2 11">Belongs to the cytochrome c-type heme lyase family.</text>
</comment>
<reference evidence="13" key="2">
    <citation type="submission" date="2025-05" db="UniProtKB">
        <authorList>
            <consortium name="EnsemblMetazoa"/>
        </authorList>
    </citation>
    <scope>IDENTIFICATION</scope>
</reference>
<evidence type="ECO:0000256" key="9">
    <source>
        <dbReference type="ARBA" id="ARBA00023239"/>
    </source>
</evidence>
<organism evidence="15">
    <name type="scientific">Diabrotica virgifera virgifera</name>
    <name type="common">western corn rootworm</name>
    <dbReference type="NCBI Taxonomy" id="50390"/>
    <lineage>
        <taxon>Eukaryota</taxon>
        <taxon>Metazoa</taxon>
        <taxon>Ecdysozoa</taxon>
        <taxon>Arthropoda</taxon>
        <taxon>Hexapoda</taxon>
        <taxon>Insecta</taxon>
        <taxon>Pterygota</taxon>
        <taxon>Neoptera</taxon>
        <taxon>Endopterygota</taxon>
        <taxon>Coleoptera</taxon>
        <taxon>Polyphaga</taxon>
        <taxon>Cucujiformia</taxon>
        <taxon>Chrysomeloidea</taxon>
        <taxon>Chrysomelidae</taxon>
        <taxon>Galerucinae</taxon>
        <taxon>Diabroticina</taxon>
        <taxon>Diabroticites</taxon>
        <taxon>Diabrotica</taxon>
    </lineage>
</organism>
<dbReference type="Pfam" id="PF01265">
    <property type="entry name" value="Cyto_heme_lyase"/>
    <property type="match status" value="1"/>
</dbReference>
<keyword evidence="7 11" id="KW-0496">Mitochondrion</keyword>
<dbReference type="PROSITE" id="PS00822">
    <property type="entry name" value="CYTO_HEME_LYASE_2"/>
    <property type="match status" value="1"/>
</dbReference>
<comment type="subcellular location">
    <subcellularLocation>
        <location evidence="1 11">Mitochondrion inner membrane</location>
    </subcellularLocation>
</comment>
<dbReference type="EnsemblMetazoa" id="XM_028284410.2">
    <property type="protein sequence ID" value="XP_028140211.1"/>
    <property type="gene ID" value="LOC114334375"/>
</dbReference>
<name>A0A6P7FV32_DIAVI</name>
<dbReference type="PANTHER" id="PTHR12743">
    <property type="entry name" value="CYTOCHROME C1 HEME LYASE"/>
    <property type="match status" value="1"/>
</dbReference>
<keyword evidence="9 11" id="KW-0456">Lyase</keyword>
<evidence type="ECO:0000256" key="4">
    <source>
        <dbReference type="ARBA" id="ARBA00022723"/>
    </source>
</evidence>
<comment type="function">
    <text evidence="11">Lyase that catalyzes the covalent linking of the heme group to the cytochrome C apoprotein to produce the mature functional cytochrome.</text>
</comment>
<dbReference type="EC" id="4.4.1.17" evidence="11"/>
<evidence type="ECO:0000313" key="15">
    <source>
        <dbReference type="RefSeq" id="XP_028140211.1"/>
    </source>
</evidence>
<evidence type="ECO:0000313" key="16">
    <source>
        <dbReference type="RefSeq" id="XP_028140212.1"/>
    </source>
</evidence>
<sequence>MGNSVSAAEIAKVTASQLINANDPVEVEKHRQKYQNYTGEIPPECPMHQKVQQKQVESGCPVQGNDDINPLNMMGPANQKPSPGQPFPLSTDRQVSTIPKAIIKEGEGHFWVYPSPQMFWNAMLRKGWKWRDEDIKQGDMDNIIKIHNANNEQAWQEVLKWEALHANECRDPRLKSFGGKAQDYSPRARIRHLLGYELPFDRHDWIVDRCGKDVRYVIDYYDGGDCDDKYRFALLDVRPAMDSFDNVWDRMKVCWWRWFYSDE</sequence>
<dbReference type="KEGG" id="dvv:114334375"/>
<evidence type="ECO:0000256" key="11">
    <source>
        <dbReference type="RuleBase" id="RU363130"/>
    </source>
</evidence>
<reference evidence="15 16" key="1">
    <citation type="submission" date="2025-04" db="UniProtKB">
        <authorList>
            <consortium name="RefSeq"/>
        </authorList>
    </citation>
    <scope>IDENTIFICATION</scope>
    <source>
        <tissue evidence="15 16">Whole insect</tissue>
    </source>
</reference>
<keyword evidence="5 11" id="KW-0999">Mitochondrion inner membrane</keyword>
<dbReference type="AlphaFoldDB" id="A0A6P7FV32"/>
<dbReference type="InterPro" id="IPR000511">
    <property type="entry name" value="Holocyt_c/c1_synthase"/>
</dbReference>
<dbReference type="OrthoDB" id="4243at2759"/>
<evidence type="ECO:0000313" key="13">
    <source>
        <dbReference type="EnsemblMetazoa" id="XP_028140211.1"/>
    </source>
</evidence>
<protein>
    <recommendedName>
        <fullName evidence="11">Holocytochrome c-type synthase</fullName>
        <ecNumber evidence="11">4.4.1.17</ecNumber>
    </recommendedName>
</protein>
<proteinExistence type="inferred from homology"/>
<dbReference type="CTD" id="42590"/>